<feature type="binding site" evidence="5">
    <location>
        <position position="257"/>
    </location>
    <ligand>
        <name>NAD(+)</name>
        <dbReference type="ChEBI" id="CHEBI:57540"/>
    </ligand>
</feature>
<feature type="binding site" evidence="5">
    <location>
        <position position="45"/>
    </location>
    <ligand>
        <name>substrate</name>
    </ligand>
</feature>
<evidence type="ECO:0000313" key="8">
    <source>
        <dbReference type="EMBL" id="MFC4666863.1"/>
    </source>
</evidence>
<keyword evidence="2 5" id="KW-0560">Oxidoreductase</keyword>
<dbReference type="SUPFAM" id="SSF52283">
    <property type="entry name" value="Formate/glycerate dehydrogenase catalytic domain-like"/>
    <property type="match status" value="1"/>
</dbReference>
<dbReference type="Gene3D" id="3.30.1370.170">
    <property type="match status" value="1"/>
</dbReference>
<proteinExistence type="inferred from homology"/>
<comment type="function">
    <text evidence="5">Catalyzes the oxidation of erythronate-4-phosphate to 3-hydroxy-2-oxo-4-phosphonooxybutanoate.</text>
</comment>
<comment type="caution">
    <text evidence="8">The sequence shown here is derived from an EMBL/GenBank/DDBJ whole genome shotgun (WGS) entry which is preliminary data.</text>
</comment>
<name>A0ABV9KAG4_9PORP</name>
<dbReference type="RefSeq" id="WP_380080347.1">
    <property type="nucleotide sequence ID" value="NZ_JBHSGO010000217.1"/>
</dbReference>
<dbReference type="InterPro" id="IPR038251">
    <property type="entry name" value="PdxB_dimer_sf"/>
</dbReference>
<keyword evidence="9" id="KW-1185">Reference proteome</keyword>
<dbReference type="Pfam" id="PF02826">
    <property type="entry name" value="2-Hacid_dh_C"/>
    <property type="match status" value="1"/>
</dbReference>
<reference evidence="9" key="1">
    <citation type="journal article" date="2019" name="Int. J. Syst. Evol. Microbiol.">
        <title>The Global Catalogue of Microorganisms (GCM) 10K type strain sequencing project: providing services to taxonomists for standard genome sequencing and annotation.</title>
        <authorList>
            <consortium name="The Broad Institute Genomics Platform"/>
            <consortium name="The Broad Institute Genome Sequencing Center for Infectious Disease"/>
            <person name="Wu L."/>
            <person name="Ma J."/>
        </authorList>
    </citation>
    <scope>NUCLEOTIDE SEQUENCE [LARGE SCALE GENOMIC DNA]</scope>
    <source>
        <strain evidence="9">CGMCC 4.7357</strain>
    </source>
</reference>
<feature type="binding site" evidence="5">
    <location>
        <position position="146"/>
    </location>
    <ligand>
        <name>NAD(+)</name>
        <dbReference type="ChEBI" id="CHEBI:57540"/>
    </ligand>
</feature>
<dbReference type="InterPro" id="IPR050223">
    <property type="entry name" value="D-isomer_2-hydroxyacid_DH"/>
</dbReference>
<dbReference type="Gene3D" id="3.40.50.720">
    <property type="entry name" value="NAD(P)-binding Rossmann-like Domain"/>
    <property type="match status" value="2"/>
</dbReference>
<dbReference type="SUPFAM" id="SSF51735">
    <property type="entry name" value="NAD(P)-binding Rossmann-fold domains"/>
    <property type="match status" value="1"/>
</dbReference>
<dbReference type="EC" id="1.1.1.290" evidence="5"/>
<feature type="domain" description="D-isomer specific 2-hydroxyacid dehydrogenase NAD-binding" evidence="7">
    <location>
        <begin position="110"/>
        <end position="256"/>
    </location>
</feature>
<comment type="caution">
    <text evidence="5">Lacks conserved residue(s) required for the propagation of feature annotation.</text>
</comment>
<comment type="subcellular location">
    <subcellularLocation>
        <location evidence="5">Cytoplasm</location>
    </subcellularLocation>
</comment>
<feature type="domain" description="D-isomer specific 2-hydroxyacid dehydrogenase catalytic" evidence="6">
    <location>
        <begin position="12"/>
        <end position="279"/>
    </location>
</feature>
<evidence type="ECO:0000259" key="7">
    <source>
        <dbReference type="Pfam" id="PF02826"/>
    </source>
</evidence>
<feature type="binding site" evidence="5">
    <location>
        <position position="232"/>
    </location>
    <ligand>
        <name>NAD(+)</name>
        <dbReference type="ChEBI" id="CHEBI:57540"/>
    </ligand>
</feature>
<keyword evidence="1 5" id="KW-0963">Cytoplasm</keyword>
<keyword evidence="4 5" id="KW-0664">Pyridoxine biosynthesis</keyword>
<evidence type="ECO:0000256" key="3">
    <source>
        <dbReference type="ARBA" id="ARBA00023027"/>
    </source>
</evidence>
<dbReference type="PANTHER" id="PTHR10996">
    <property type="entry name" value="2-HYDROXYACID DEHYDROGENASE-RELATED"/>
    <property type="match status" value="1"/>
</dbReference>
<gene>
    <name evidence="5 8" type="primary">pdxB</name>
    <name evidence="8" type="ORF">ACFO3G_09685</name>
</gene>
<sequence>MKIVIEASVPYLRGIAEQFGDVEYLQSNDFDKEHLKDADALIIRSITKCNAQNLEGTSVKLITTATAGFDHIDQTFCKENGIVWKNSPGCNADAVAQYVASALSLMAIRLKTSLEGLTIGIVGVGHVGRRVELIARAFGMKVLRNDPPREEKEGSHGFCSIDEIMKKSDVVTFHTPLNRDSKFPTYHLINDELLKKAQKTPILINACRGAVADSKALIKAKNEGIIKALIIDCWEGEPDINRQLLSLADIATPHIAGFSADGKCNGAKMCLENISKFFDIPSEALRKMQPEDPENPLININQFEDNRVYRTQLESFNPEKIDKILRLHPENFETLRKTYSYPREMKAYTVRGASEEEIAVLNKLGFNAMSY</sequence>
<dbReference type="NCBIfam" id="NF001309">
    <property type="entry name" value="PRK00257.1"/>
    <property type="match status" value="1"/>
</dbReference>
<feature type="binding site" evidence="5">
    <location>
        <position position="175"/>
    </location>
    <ligand>
        <name>NAD(+)</name>
        <dbReference type="ChEBI" id="CHEBI:57540"/>
    </ligand>
</feature>
<feature type="active site" description="Proton donor" evidence="5">
    <location>
        <position position="254"/>
    </location>
</feature>
<evidence type="ECO:0000256" key="1">
    <source>
        <dbReference type="ARBA" id="ARBA00022490"/>
    </source>
</evidence>
<dbReference type="PANTHER" id="PTHR10996:SF178">
    <property type="entry name" value="2-HYDROXYACID DEHYDROGENASE YGL185C-RELATED"/>
    <property type="match status" value="1"/>
</dbReference>
<dbReference type="InterPro" id="IPR020921">
    <property type="entry name" value="Erythronate-4-P_DHase"/>
</dbReference>
<feature type="active site" evidence="5">
    <location>
        <position position="237"/>
    </location>
</feature>
<dbReference type="Proteomes" id="UP001596020">
    <property type="component" value="Unassembled WGS sequence"/>
</dbReference>
<comment type="similarity">
    <text evidence="5">Belongs to the D-isomer specific 2-hydroxyacid dehydrogenase family. PdxB subfamily.</text>
</comment>
<feature type="active site" evidence="5">
    <location>
        <position position="208"/>
    </location>
</feature>
<evidence type="ECO:0000256" key="5">
    <source>
        <dbReference type="HAMAP-Rule" id="MF_01825"/>
    </source>
</evidence>
<keyword evidence="3 5" id="KW-0520">NAD</keyword>
<dbReference type="EMBL" id="JBHSGO010000217">
    <property type="protein sequence ID" value="MFC4666863.1"/>
    <property type="molecule type" value="Genomic_DNA"/>
</dbReference>
<dbReference type="InterPro" id="IPR036291">
    <property type="entry name" value="NAD(P)-bd_dom_sf"/>
</dbReference>
<evidence type="ECO:0000256" key="4">
    <source>
        <dbReference type="ARBA" id="ARBA00023096"/>
    </source>
</evidence>
<evidence type="ECO:0000256" key="2">
    <source>
        <dbReference type="ARBA" id="ARBA00023002"/>
    </source>
</evidence>
<comment type="catalytic activity">
    <reaction evidence="5">
        <text>4-phospho-D-erythronate + NAD(+) = (R)-3-hydroxy-2-oxo-4-phosphooxybutanoate + NADH + H(+)</text>
        <dbReference type="Rhea" id="RHEA:18829"/>
        <dbReference type="ChEBI" id="CHEBI:15378"/>
        <dbReference type="ChEBI" id="CHEBI:57540"/>
        <dbReference type="ChEBI" id="CHEBI:57945"/>
        <dbReference type="ChEBI" id="CHEBI:58538"/>
        <dbReference type="ChEBI" id="CHEBI:58766"/>
        <dbReference type="EC" id="1.1.1.290"/>
    </reaction>
</comment>
<dbReference type="GO" id="GO:0033711">
    <property type="term" value="F:4-phosphoerythronate dehydrogenase activity"/>
    <property type="evidence" value="ECO:0007669"/>
    <property type="project" value="UniProtKB-EC"/>
</dbReference>
<dbReference type="Pfam" id="PF00389">
    <property type="entry name" value="2-Hacid_dh"/>
    <property type="match status" value="1"/>
</dbReference>
<protein>
    <recommendedName>
        <fullName evidence="5">Erythronate-4-phosphate dehydrogenase</fullName>
        <ecNumber evidence="5">1.1.1.290</ecNumber>
    </recommendedName>
</protein>
<comment type="subunit">
    <text evidence="5">Homodimer.</text>
</comment>
<dbReference type="HAMAP" id="MF_01825">
    <property type="entry name" value="PdxB"/>
    <property type="match status" value="1"/>
</dbReference>
<dbReference type="CDD" id="cd12158">
    <property type="entry name" value="ErythrP_dh"/>
    <property type="match status" value="1"/>
</dbReference>
<accession>A0ABV9KAG4</accession>
<organism evidence="8 9">
    <name type="scientific">Falsiporphyromonas endometrii</name>
    <dbReference type="NCBI Taxonomy" id="1387297"/>
    <lineage>
        <taxon>Bacteria</taxon>
        <taxon>Pseudomonadati</taxon>
        <taxon>Bacteroidota</taxon>
        <taxon>Bacteroidia</taxon>
        <taxon>Bacteroidales</taxon>
        <taxon>Porphyromonadaceae</taxon>
        <taxon>Falsiporphyromonas</taxon>
    </lineage>
</organism>
<dbReference type="InterPro" id="IPR006140">
    <property type="entry name" value="D-isomer_DH_NAD-bd"/>
</dbReference>
<comment type="pathway">
    <text evidence="5">Cofactor biosynthesis; pyridoxine 5'-phosphate biosynthesis; pyridoxine 5'-phosphate from D-erythrose 4-phosphate: step 2/5.</text>
</comment>
<dbReference type="InterPro" id="IPR006139">
    <property type="entry name" value="D-isomer_2_OHA_DH_cat_dom"/>
</dbReference>
<evidence type="ECO:0000313" key="9">
    <source>
        <dbReference type="Proteomes" id="UP001596020"/>
    </source>
</evidence>
<evidence type="ECO:0000259" key="6">
    <source>
        <dbReference type="Pfam" id="PF00389"/>
    </source>
</evidence>
<feature type="binding site" evidence="5">
    <location>
        <position position="66"/>
    </location>
    <ligand>
        <name>substrate</name>
    </ligand>
</feature>